<sequence length="724" mass="74833">MDRLANYTPSFTGSLVAPRTPQAGHQSALSSPIGTPTPIGTPIGLSSSSTSSASLIDPPSLRANAFSQISVQSHQNGSAAGLPTTGSATAAVPTTPSSGAGTVPGSGGPFGYSSTTSLTSARSPTAPIGSTTSLTSLPSLNSVFSYSAPNTAGQTSFSFKPTFSQGSTSVVSPSASVSASSSSSTSPSILTPSGSRSGSLSGPSSSSAYFNNSTNSLALQSGFQYQAGFQQQNTGQTLLQSPISLPTLQSQASPSHINSVFGTSRNVNLTNTPTSMIYSDQPAAAAASPTSYRSFSYPATTVSAATATQSSYQFDNTGTGNLKYYSGGTQAPTWNSYANTQQNNLLPKFQQQTQQQKQYYMQDSPPHAYLHRPTTSAPGRASSGGSMSTSSSISSSSFAGAPATSSSTMTIPEEDYNEEPSVASAAAAAGAQLIRKTREIELLQAEVKRLGELLSQKRITEQSSVKYNTVADITPSFVPASLFITGGPTVLDNGLPSPANSEDTEENENNNENGNTGAYVAELEVRRLAAEVDSLTTEKARLQLCVDTAMVALGTAGIPPPALLNDGTKTLDPTEFAHRIVVRIGTLERENEMLAKLICQGRYALKEVELQMRKKENDLLRKENEALRVLVEQLGTETEIGSAEKQQQTERNWSTKSIGINKTQSAGGEKTEGGSKSGSPNKNLRGGRGSSASSGSSGSSSAKGSGSGSGSSGGSGSGSQRRKK</sequence>
<feature type="region of interest" description="Disordered" evidence="2">
    <location>
        <begin position="1"/>
        <end position="56"/>
    </location>
</feature>
<dbReference type="AlphaFoldDB" id="A0A5E8BIT4"/>
<evidence type="ECO:0000256" key="2">
    <source>
        <dbReference type="SAM" id="MobiDB-lite"/>
    </source>
</evidence>
<dbReference type="RefSeq" id="XP_031853596.1">
    <property type="nucleotide sequence ID" value="XM_031997705.1"/>
</dbReference>
<feature type="region of interest" description="Disordered" evidence="2">
    <location>
        <begin position="493"/>
        <end position="515"/>
    </location>
</feature>
<feature type="compositionally biased region" description="Gly residues" evidence="2">
    <location>
        <begin position="705"/>
        <end position="717"/>
    </location>
</feature>
<feature type="region of interest" description="Disordered" evidence="2">
    <location>
        <begin position="170"/>
        <end position="206"/>
    </location>
</feature>
<evidence type="ECO:0000256" key="1">
    <source>
        <dbReference type="SAM" id="Coils"/>
    </source>
</evidence>
<feature type="compositionally biased region" description="Polar residues" evidence="2">
    <location>
        <begin position="644"/>
        <end position="664"/>
    </location>
</feature>
<organism evidence="3 4">
    <name type="scientific">Magnusiomyces paraingens</name>
    <dbReference type="NCBI Taxonomy" id="2606893"/>
    <lineage>
        <taxon>Eukaryota</taxon>
        <taxon>Fungi</taxon>
        <taxon>Dikarya</taxon>
        <taxon>Ascomycota</taxon>
        <taxon>Saccharomycotina</taxon>
        <taxon>Dipodascomycetes</taxon>
        <taxon>Dipodascales</taxon>
        <taxon>Dipodascaceae</taxon>
        <taxon>Magnusiomyces</taxon>
    </lineage>
</organism>
<dbReference type="Proteomes" id="UP000398389">
    <property type="component" value="Unassembled WGS sequence"/>
</dbReference>
<keyword evidence="1" id="KW-0175">Coiled coil</keyword>
<evidence type="ECO:0000313" key="4">
    <source>
        <dbReference type="Proteomes" id="UP000398389"/>
    </source>
</evidence>
<feature type="coiled-coil region" evidence="1">
    <location>
        <begin position="605"/>
        <end position="637"/>
    </location>
</feature>
<feature type="compositionally biased region" description="Low complexity" evidence="2">
    <location>
        <begin position="690"/>
        <end position="704"/>
    </location>
</feature>
<proteinExistence type="predicted"/>
<reference evidence="3 4" key="1">
    <citation type="submission" date="2019-09" db="EMBL/GenBank/DDBJ databases">
        <authorList>
            <person name="Brejova B."/>
        </authorList>
    </citation>
    <scope>NUCLEOTIDE SEQUENCE [LARGE SCALE GENOMIC DNA]</scope>
</reference>
<feature type="compositionally biased region" description="Polar residues" evidence="2">
    <location>
        <begin position="76"/>
        <end position="100"/>
    </location>
</feature>
<name>A0A5E8BIT4_9ASCO</name>
<accession>A0A5E8BIT4</accession>
<feature type="region of interest" description="Disordered" evidence="2">
    <location>
        <begin position="365"/>
        <end position="423"/>
    </location>
</feature>
<feature type="compositionally biased region" description="Low complexity" evidence="2">
    <location>
        <begin position="32"/>
        <end position="56"/>
    </location>
</feature>
<dbReference type="EMBL" id="CABVLU010000002">
    <property type="protein sequence ID" value="VVT51111.1"/>
    <property type="molecule type" value="Genomic_DNA"/>
</dbReference>
<dbReference type="OrthoDB" id="21221at2759"/>
<keyword evidence="4" id="KW-1185">Reference proteome</keyword>
<feature type="region of interest" description="Disordered" evidence="2">
    <location>
        <begin position="638"/>
        <end position="724"/>
    </location>
</feature>
<evidence type="ECO:0000313" key="3">
    <source>
        <dbReference type="EMBL" id="VVT51111.1"/>
    </source>
</evidence>
<feature type="compositionally biased region" description="Low complexity" evidence="2">
    <location>
        <begin position="379"/>
        <end position="403"/>
    </location>
</feature>
<feature type="region of interest" description="Disordered" evidence="2">
    <location>
        <begin position="76"/>
        <end position="129"/>
    </location>
</feature>
<gene>
    <name evidence="3" type="ORF">SAPINGB_P002987</name>
</gene>
<protein>
    <submittedName>
        <fullName evidence="3">Uncharacterized protein</fullName>
    </submittedName>
</protein>
<dbReference type="GeneID" id="43581805"/>
<feature type="compositionally biased region" description="Polar residues" evidence="2">
    <location>
        <begin position="112"/>
        <end position="123"/>
    </location>
</feature>